<dbReference type="InterPro" id="IPR045155">
    <property type="entry name" value="Beta-lactam_cat"/>
</dbReference>
<dbReference type="PANTHER" id="PTHR35333">
    <property type="entry name" value="BETA-LACTAMASE"/>
    <property type="match status" value="1"/>
</dbReference>
<dbReference type="Gene3D" id="3.40.710.10">
    <property type="entry name" value="DD-peptidase/beta-lactamase superfamily"/>
    <property type="match status" value="1"/>
</dbReference>
<dbReference type="Proteomes" id="UP000483004">
    <property type="component" value="Unassembled WGS sequence"/>
</dbReference>
<name>A0A6L3VRC3_9ACTN</name>
<sequence length="299" mass="31020">MRRSVTVLGIAIGAVAAGTGITWTMTHGHPPGGVHRAEHGSSGGRVVTVAKAPMFDPLRLRGNVLAYLRDRPGHAGVMAADLRGGTAFGVNETSRFVTASVIKVDILAALLLQHQRQGVGLSDGERVLAGRMIRKSDNDAADALYADIGRDAGLQNANAAFGLGHTVPYPVSWGSSWTSPSDQVRLVRMLASDGGPLTAANRRYVLGLMGSVTPSQAWGISAAARPGEKVALKNGWVPLRYEGNGWAVNSIGRITGGGHDFVVAVFSGDSPTMAAGVATVEHVSSMVVSALREAGREAG</sequence>
<evidence type="ECO:0000313" key="3">
    <source>
        <dbReference type="Proteomes" id="UP000483004"/>
    </source>
</evidence>
<feature type="domain" description="Beta-lactamase class A catalytic" evidence="1">
    <location>
        <begin position="127"/>
        <end position="266"/>
    </location>
</feature>
<dbReference type="InterPro" id="IPR000871">
    <property type="entry name" value="Beta-lactam_class-A"/>
</dbReference>
<dbReference type="EMBL" id="WBMR01000057">
    <property type="protein sequence ID" value="KAB2379402.1"/>
    <property type="molecule type" value="Genomic_DNA"/>
</dbReference>
<protein>
    <recommendedName>
        <fullName evidence="1">Beta-lactamase class A catalytic domain-containing protein</fullName>
    </recommendedName>
</protein>
<feature type="domain" description="Beta-lactamase class A catalytic" evidence="1">
    <location>
        <begin position="76"/>
        <end position="122"/>
    </location>
</feature>
<proteinExistence type="predicted"/>
<dbReference type="GO" id="GO:0008800">
    <property type="term" value="F:beta-lactamase activity"/>
    <property type="evidence" value="ECO:0007669"/>
    <property type="project" value="InterPro"/>
</dbReference>
<dbReference type="GO" id="GO:0030655">
    <property type="term" value="P:beta-lactam antibiotic catabolic process"/>
    <property type="evidence" value="ECO:0007669"/>
    <property type="project" value="InterPro"/>
</dbReference>
<dbReference type="InterPro" id="IPR012338">
    <property type="entry name" value="Beta-lactam/transpept-like"/>
</dbReference>
<dbReference type="RefSeq" id="WP_151541712.1">
    <property type="nucleotide sequence ID" value="NZ_WBMR01000057.1"/>
</dbReference>
<evidence type="ECO:0000259" key="1">
    <source>
        <dbReference type="Pfam" id="PF13354"/>
    </source>
</evidence>
<accession>A0A6L3VRC3</accession>
<dbReference type="Pfam" id="PF13354">
    <property type="entry name" value="Beta-lactamase2"/>
    <property type="match status" value="2"/>
</dbReference>
<dbReference type="AlphaFoldDB" id="A0A6L3VRC3"/>
<keyword evidence="3" id="KW-1185">Reference proteome</keyword>
<dbReference type="GO" id="GO:0046677">
    <property type="term" value="P:response to antibiotic"/>
    <property type="evidence" value="ECO:0007669"/>
    <property type="project" value="InterPro"/>
</dbReference>
<reference evidence="2 3" key="1">
    <citation type="submission" date="2019-09" db="EMBL/GenBank/DDBJ databases">
        <title>Actinomadura physcomitrii sp. nov., a novel actinomycete isolated from moss [Physcomitrium sphaericum (Ludw) Fuernr].</title>
        <authorList>
            <person name="Liu C."/>
            <person name="Zhuang X."/>
        </authorList>
    </citation>
    <scope>NUCLEOTIDE SEQUENCE [LARGE SCALE GENOMIC DNA]</scope>
    <source>
        <strain evidence="2 3">CYP1-1B</strain>
    </source>
</reference>
<evidence type="ECO:0000313" key="2">
    <source>
        <dbReference type="EMBL" id="KAB2379402.1"/>
    </source>
</evidence>
<dbReference type="SUPFAM" id="SSF56601">
    <property type="entry name" value="beta-lactamase/transpeptidase-like"/>
    <property type="match status" value="1"/>
</dbReference>
<comment type="caution">
    <text evidence="2">The sequence shown here is derived from an EMBL/GenBank/DDBJ whole genome shotgun (WGS) entry which is preliminary data.</text>
</comment>
<gene>
    <name evidence="2" type="ORF">F9B16_20475</name>
</gene>
<dbReference type="PANTHER" id="PTHR35333:SF3">
    <property type="entry name" value="BETA-LACTAMASE-TYPE TRANSPEPTIDASE FOLD CONTAINING PROTEIN"/>
    <property type="match status" value="1"/>
</dbReference>
<dbReference type="OrthoDB" id="3524371at2"/>
<organism evidence="2 3">
    <name type="scientific">Actinomadura montaniterrae</name>
    <dbReference type="NCBI Taxonomy" id="1803903"/>
    <lineage>
        <taxon>Bacteria</taxon>
        <taxon>Bacillati</taxon>
        <taxon>Actinomycetota</taxon>
        <taxon>Actinomycetes</taxon>
        <taxon>Streptosporangiales</taxon>
        <taxon>Thermomonosporaceae</taxon>
        <taxon>Actinomadura</taxon>
    </lineage>
</organism>